<feature type="region of interest" description="Disordered" evidence="1">
    <location>
        <begin position="1"/>
        <end position="28"/>
    </location>
</feature>
<evidence type="ECO:0000256" key="1">
    <source>
        <dbReference type="SAM" id="MobiDB-lite"/>
    </source>
</evidence>
<comment type="caution">
    <text evidence="2">The sequence shown here is derived from an EMBL/GenBank/DDBJ whole genome shotgun (WGS) entry which is preliminary data.</text>
</comment>
<proteinExistence type="predicted"/>
<dbReference type="Proteomes" id="UP000310200">
    <property type="component" value="Unassembled WGS sequence"/>
</dbReference>
<gene>
    <name evidence="2" type="ORF">DBV15_09664</name>
</gene>
<name>A0A4S2L2F6_9HYME</name>
<dbReference type="EMBL" id="QBLH01000237">
    <property type="protein sequence ID" value="TGZ57032.1"/>
    <property type="molecule type" value="Genomic_DNA"/>
</dbReference>
<feature type="compositionally biased region" description="Polar residues" evidence="1">
    <location>
        <begin position="1"/>
        <end position="10"/>
    </location>
</feature>
<reference evidence="2 3" key="1">
    <citation type="journal article" date="2019" name="Philos. Trans. R. Soc. Lond., B, Biol. Sci.">
        <title>Ant behaviour and brain gene expression of defending hosts depend on the ecological success of the intruding social parasite.</title>
        <authorList>
            <person name="Kaur R."/>
            <person name="Stoldt M."/>
            <person name="Jongepier E."/>
            <person name="Feldmeyer B."/>
            <person name="Menzel F."/>
            <person name="Bornberg-Bauer E."/>
            <person name="Foitzik S."/>
        </authorList>
    </citation>
    <scope>NUCLEOTIDE SEQUENCE [LARGE SCALE GENOMIC DNA]</scope>
    <source>
        <tissue evidence="2">Whole body</tissue>
    </source>
</reference>
<sequence length="124" mass="13575">MPGNTLTLSTDDGEQAGEENDRMAPHHLFSPSFPPRGYFHPAVLQLVFTFLVSCRTRSRLCHVYLAKTPVGTSRRSSRPAVEATSTPIVSPMKTTRIPAGGSRDRPGRGFQSPNGRPIKSRGTR</sequence>
<organism evidence="2 3">
    <name type="scientific">Temnothorax longispinosus</name>
    <dbReference type="NCBI Taxonomy" id="300112"/>
    <lineage>
        <taxon>Eukaryota</taxon>
        <taxon>Metazoa</taxon>
        <taxon>Ecdysozoa</taxon>
        <taxon>Arthropoda</taxon>
        <taxon>Hexapoda</taxon>
        <taxon>Insecta</taxon>
        <taxon>Pterygota</taxon>
        <taxon>Neoptera</taxon>
        <taxon>Endopterygota</taxon>
        <taxon>Hymenoptera</taxon>
        <taxon>Apocrita</taxon>
        <taxon>Aculeata</taxon>
        <taxon>Formicoidea</taxon>
        <taxon>Formicidae</taxon>
        <taxon>Myrmicinae</taxon>
        <taxon>Temnothorax</taxon>
    </lineage>
</organism>
<keyword evidence="3" id="KW-1185">Reference proteome</keyword>
<protein>
    <submittedName>
        <fullName evidence="2">Uncharacterized protein</fullName>
    </submittedName>
</protein>
<evidence type="ECO:0000313" key="3">
    <source>
        <dbReference type="Proteomes" id="UP000310200"/>
    </source>
</evidence>
<evidence type="ECO:0000313" key="2">
    <source>
        <dbReference type="EMBL" id="TGZ57032.1"/>
    </source>
</evidence>
<feature type="region of interest" description="Disordered" evidence="1">
    <location>
        <begin position="71"/>
        <end position="124"/>
    </location>
</feature>
<dbReference type="AlphaFoldDB" id="A0A4S2L2F6"/>
<accession>A0A4S2L2F6</accession>